<dbReference type="Proteomes" id="UP001324287">
    <property type="component" value="Chromosome"/>
</dbReference>
<keyword evidence="1" id="KW-0238">DNA-binding</keyword>
<evidence type="ECO:0000313" key="5">
    <source>
        <dbReference type="EMBL" id="WRL64330.1"/>
    </source>
</evidence>
<accession>A0ABZ1B5N1</accession>
<dbReference type="RefSeq" id="WP_324275657.1">
    <property type="nucleotide sequence ID" value="NZ_CP141261.1"/>
</dbReference>
<evidence type="ECO:0000259" key="4">
    <source>
        <dbReference type="PROSITE" id="PS50110"/>
    </source>
</evidence>
<evidence type="ECO:0000256" key="2">
    <source>
        <dbReference type="PROSITE-ProRule" id="PRU00169"/>
    </source>
</evidence>
<dbReference type="SMART" id="SM00421">
    <property type="entry name" value="HTH_LUXR"/>
    <property type="match status" value="1"/>
</dbReference>
<dbReference type="InterPro" id="IPR001789">
    <property type="entry name" value="Sig_transdc_resp-reg_receiver"/>
</dbReference>
<organism evidence="5 6">
    <name type="scientific">Blastococcus brunescens</name>
    <dbReference type="NCBI Taxonomy" id="1564165"/>
    <lineage>
        <taxon>Bacteria</taxon>
        <taxon>Bacillati</taxon>
        <taxon>Actinomycetota</taxon>
        <taxon>Actinomycetes</taxon>
        <taxon>Geodermatophilales</taxon>
        <taxon>Geodermatophilaceae</taxon>
        <taxon>Blastococcus</taxon>
    </lineage>
</organism>
<evidence type="ECO:0000256" key="1">
    <source>
        <dbReference type="ARBA" id="ARBA00023125"/>
    </source>
</evidence>
<proteinExistence type="predicted"/>
<dbReference type="InterPro" id="IPR016032">
    <property type="entry name" value="Sig_transdc_resp-reg_C-effctor"/>
</dbReference>
<evidence type="ECO:0000313" key="6">
    <source>
        <dbReference type="Proteomes" id="UP001324287"/>
    </source>
</evidence>
<dbReference type="PROSITE" id="PS50110">
    <property type="entry name" value="RESPONSE_REGULATORY"/>
    <property type="match status" value="1"/>
</dbReference>
<dbReference type="PROSITE" id="PS50043">
    <property type="entry name" value="HTH_LUXR_2"/>
    <property type="match status" value="1"/>
</dbReference>
<dbReference type="PANTHER" id="PTHR43214">
    <property type="entry name" value="TWO-COMPONENT RESPONSE REGULATOR"/>
    <property type="match status" value="1"/>
</dbReference>
<dbReference type="Gene3D" id="3.40.50.2300">
    <property type="match status" value="1"/>
</dbReference>
<dbReference type="EMBL" id="CP141261">
    <property type="protein sequence ID" value="WRL64330.1"/>
    <property type="molecule type" value="Genomic_DNA"/>
</dbReference>
<feature type="modified residue" description="4-aspartylphosphate" evidence="2">
    <location>
        <position position="51"/>
    </location>
</feature>
<protein>
    <submittedName>
        <fullName evidence="5">Response regulator transcription factor</fullName>
    </submittedName>
</protein>
<dbReference type="Pfam" id="PF00072">
    <property type="entry name" value="Response_reg"/>
    <property type="match status" value="1"/>
</dbReference>
<keyword evidence="6" id="KW-1185">Reference proteome</keyword>
<evidence type="ECO:0000259" key="3">
    <source>
        <dbReference type="PROSITE" id="PS50043"/>
    </source>
</evidence>
<dbReference type="Gene3D" id="1.10.10.10">
    <property type="entry name" value="Winged helix-like DNA-binding domain superfamily/Winged helix DNA-binding domain"/>
    <property type="match status" value="1"/>
</dbReference>
<keyword evidence="2" id="KW-0597">Phosphoprotein</keyword>
<feature type="domain" description="Response regulatory" evidence="4">
    <location>
        <begin position="2"/>
        <end position="116"/>
    </location>
</feature>
<dbReference type="SMART" id="SM00448">
    <property type="entry name" value="REC"/>
    <property type="match status" value="1"/>
</dbReference>
<dbReference type="CDD" id="cd06170">
    <property type="entry name" value="LuxR_C_like"/>
    <property type="match status" value="1"/>
</dbReference>
<gene>
    <name evidence="5" type="ORF">U6N30_00210</name>
</gene>
<name>A0ABZ1B5N1_9ACTN</name>
<sequence>MRVLLCDDHRLFVEPLSAVLVARGHETRVVTTLAGAVRALDDFEPELCVMDLRLPDGSGLDGVAALHRRRPACPVVVLSGSVDRRDAAAAVTAGAAGFLSKAQPMSAVLDALDRLGAGEQLAPASWAFQDAEPDEHRRVRELVAGLTGREREVLHRLVEAADTLEIARALGVAPSTARTHLQNVLLKLGVHSRLQAVSLVVQAGMGREP</sequence>
<dbReference type="SUPFAM" id="SSF46894">
    <property type="entry name" value="C-terminal effector domain of the bipartite response regulators"/>
    <property type="match status" value="1"/>
</dbReference>
<reference evidence="5 6" key="1">
    <citation type="submission" date="2023-12" db="EMBL/GenBank/DDBJ databases">
        <title>Blastococcus brunescens sp. nov., an actonobacterium isolated from sandstone collected in sahara desert.</title>
        <authorList>
            <person name="Gtari M."/>
            <person name="Ghodhbane F."/>
        </authorList>
    </citation>
    <scope>NUCLEOTIDE SEQUENCE [LARGE SCALE GENOMIC DNA]</scope>
    <source>
        <strain evidence="5 6">BMG 8361</strain>
    </source>
</reference>
<dbReference type="PRINTS" id="PR00038">
    <property type="entry name" value="HTHLUXR"/>
</dbReference>
<dbReference type="InterPro" id="IPR011006">
    <property type="entry name" value="CheY-like_superfamily"/>
</dbReference>
<dbReference type="Pfam" id="PF00196">
    <property type="entry name" value="GerE"/>
    <property type="match status" value="1"/>
</dbReference>
<dbReference type="InterPro" id="IPR036388">
    <property type="entry name" value="WH-like_DNA-bd_sf"/>
</dbReference>
<feature type="domain" description="HTH luxR-type" evidence="3">
    <location>
        <begin position="139"/>
        <end position="204"/>
    </location>
</feature>
<dbReference type="InterPro" id="IPR000792">
    <property type="entry name" value="Tscrpt_reg_LuxR_C"/>
</dbReference>
<dbReference type="InterPro" id="IPR039420">
    <property type="entry name" value="WalR-like"/>
</dbReference>
<dbReference type="SUPFAM" id="SSF52172">
    <property type="entry name" value="CheY-like"/>
    <property type="match status" value="1"/>
</dbReference>